<keyword evidence="15" id="KW-0511">Multifunctional enzyme</keyword>
<dbReference type="SMART" id="SM00498">
    <property type="entry name" value="FH2"/>
    <property type="match status" value="1"/>
</dbReference>
<evidence type="ECO:0000256" key="5">
    <source>
        <dbReference type="ARBA" id="ARBA00006985"/>
    </source>
</evidence>
<keyword evidence="13" id="KW-0560">Oxidoreductase</keyword>
<dbReference type="PROSITE" id="PS00721">
    <property type="entry name" value="FTHFS_1"/>
    <property type="match status" value="1"/>
</dbReference>
<dbReference type="GO" id="GO:0004329">
    <property type="term" value="F:formate-tetrahydrofolate ligase activity"/>
    <property type="evidence" value="ECO:0007669"/>
    <property type="project" value="UniProtKB-EC"/>
</dbReference>
<dbReference type="GO" id="GO:0051017">
    <property type="term" value="P:actin filament bundle assembly"/>
    <property type="evidence" value="ECO:0007669"/>
    <property type="project" value="TreeGrafter"/>
</dbReference>
<feature type="region of interest" description="Disordered" evidence="21">
    <location>
        <begin position="1"/>
        <end position="29"/>
    </location>
</feature>
<dbReference type="HAMAP" id="MF_01543">
    <property type="entry name" value="FTHFS"/>
    <property type="match status" value="1"/>
</dbReference>
<sequence length="2704" mass="299669">MNDGIEQHDQHSSLSSPIHSTGQPKKENVFAKGIRKLGRTASRLNLTTQFNQDPSSGSVSPSVRLADPQSTSPDDEFQSIGYNAVSDATEPTHVRYLPRKDSFTVSDSPHRASLGSGEVRTELKAPTLPPLQTIAINEWKEGMSPISSAQSPITARSPTRNQFQLEDKTMNAGSPIMSSANDSSASFGSLDPKPRSSSLLESHIPRSHSISGSTTEIPANSIIKLGPPAPLYTQPKVRSKSSSNSLSSKAIISNSLHSFHVVTSNINQMPEPAVVEHLFQKLLSIRVFPEDSFKTTSLKRKWELLLSEGETNAAFDLPQLIEEAAVSVETADTKPITQFKSNQSSRNSSTSYQKERQSDSSNRSSHHSNTSPMLMASNAKKGSPIWFIRQILHDALPVKDIKKLEKKLISLNKWVKEFRELQGESALSNLLKRLNQKSIKSNNEFEKEKLICKCLKALLATDPSVEEGSKIKLPLNLIIQEHLQAIKSLPFSLLSPSIETRTLATELLIYLTHFGQFNFFPHLLDEFRKLQDKYLMFVRFQPWMNALETTLDQHFQTAKQHRSEHEELFKEYLLVTIIFINQLLECCEKTRDRVILRKELSDSRFDEILGKIKNISDDKLARHIAHFNRLAEGDYSEFLMEKSFRLESEEDSESFGSHFSDLPVKGYAPLDTDFEAGNENVHMSSLLDKVRLIKKSKTAPESKRSLALLNTIADHLVDDSFGVARSDTGLNVTLEKLIDRLETDDTARRAVMEVEALKKQIIEMKENKVPTHHFEMKDDNGRIKLLESEIQKSEDTIATQRKSISLLSNTIKRLETEIQRLKKSNDLGKGHFSRSALSSATSASDSTTQGEEAERKGVVLGELEYKLARQKSRSGLKKSKVTNNLWSHLGEQKGTDDLNLNQSLSGATVDSIDRATSLPKEFPNLKKLCDSTGSDEMKADTKLPPPPPPPAPPSLPSFLQAAVASNGTPSVPSPISAPPPPPPPPPLPPMLADQKNSLPPPPPPLPSFMADSGDATNSGPPPPPPLPGFMSASDKESSVPPPPCPSGSFSPAMTDDHHQNHGQSEAGDEAASRRKSAVKLKTVHVHNVHDTNSTVWADIKKFGIQEVLETQDAYSEVQTHFKVRELPKKKALDVNAAKKRVKVQTLIPRDIAHQFGIYLHMYNNLTAEDLILKILHCDKDIMDNISVLEFFNSDLFNDFSESKFRNFAPYAKDLADPNSTPAKPPDELERADKVFLEIYNMRQYWKSRSRAVLVTQTHKKDFEDLNAKLIMIERTVYAIRESDNVKHVLGLILEVVNYMNDEAKQASGFKLDTLQRLKFLKDNSNTMTFLHYVERIVRNKFPDWGSFVDELNILNQIHNINVEQIEKDCEEYERNIRNVLDSLERGNLSDSTMFHPEDRVLQFIRRPLIVAKENAIQVSEKLRKTMEDHTQLMNYFDENPDDSNSRNSFFSKFAAFVTQFKQVHAENVQREEEERAYELKKQAIQRKEHMKKSSGKNRTEPSKEQLSEALGKSSAKDNVVVNHEEDDEDDADDNDKPGNRAAVDELLRQLKSGPMRDKSKARERKTKALNQARNQEVADKNIEPLSDQVYDSVNYLKRRMTDRRKSSDKASEPEEVDYVMLRARSMLHRLRSTPDVLEATGDLSSQPGERVDLASDSTEEVAQDEIENVSDEAAKEIIVISSSEGTPESESDAQKPVLSASKPDQIVVSSKLEAVKEEFSRTWQLTARKQLHSTPRYLDAVVVSGTKLAKSIKHQVAQKVIEYNREQFPTLELPLTNEDISFEQLSFTPQLTIIQVGSRPDSTAYVRSKLKAARSSNIQSKLLHFDENFTEEELLEEVDRLNKDPKVNGILIQLPLPKHINETLVTNAVATEKDVDGFDRFNVGELSKRGGQPKFKPCTPNGIMELIKTTGIQLRGKSAVVIGRSDIVGTPVAAMLRNEDCTVTVCHRYTYDLPSVVRGADIVVAAVGIPEYVKADWIKEGAIVIDVGINYKDDSSAKNGKKLVGDVDYAEVAKKASYITPVPGGVGPMTVAMLCSNVYDAAIAQAKRAHDHKFKPLLLEVKRPVPSDIAISRAQKPKKITKVAQELGILEAELEQYGHYKAKVDPKKVSDRLDEQLEGDSTSRGHFVLVAGITPTPLGEGKSTTTIGLTQALGAHLGYNSIANVRQPSMGPTFGVKGGAAGGGYAQVIPMDEFNMHLTGDIHAISAAQNLLCAAVDTRMFHEATSKTTKGFYKRLVPAKKGKRSFTKQMLARLEKLGIQKTNPDDLTDEEIEKFAKLNIEPESITIKRVVDCNDRFVREITLGQGKNEASKYPPRVSGFDITVASEIMAILALSTSLKDLRERVGKIVVGTQKDTGVAITAEDIGCAGAITALLKDAIKPNLMQTLEGTPVFVHAGPFANISIGASSVIADRLALKLTSPANPINNGKKGFVITEAGFDFTMGGERFFNIKCRAAGVSPDTVVLVATSRALKLHGGASDVKPGQELPQEYTTENLEYLRKGCANLAKQIANIKQYNVPVVVAINEFETDSKNELRLIQEEALAAGADYAVASSHWAEGGSGALKLAEAVANAAAKHETTEQTFLYDVNSSVEDKLLQIASKMYGAKAIELSPLAKKQIETYTKQGFDKLPICIAKTQYSLSHDPSLKGVPTGFTVPIREVRCSAGAGYLYALAAEIMTIPGLPTHAGFMNVEVNDEGEIEGLF</sequence>
<dbReference type="InterPro" id="IPR010473">
    <property type="entry name" value="GTPase-bd"/>
</dbReference>
<feature type="region of interest" description="Disordered" evidence="21">
    <location>
        <begin position="923"/>
        <end position="1077"/>
    </location>
</feature>
<dbReference type="GO" id="GO:0003779">
    <property type="term" value="F:actin binding"/>
    <property type="evidence" value="ECO:0007669"/>
    <property type="project" value="InterPro"/>
</dbReference>
<evidence type="ECO:0000256" key="7">
    <source>
        <dbReference type="ARBA" id="ARBA00022563"/>
    </source>
</evidence>
<dbReference type="InterPro" id="IPR036291">
    <property type="entry name" value="NAD(P)-bd_dom_sf"/>
</dbReference>
<dbReference type="InterPro" id="IPR051661">
    <property type="entry name" value="Actin_filament_regulator"/>
</dbReference>
<comment type="catalytic activity">
    <reaction evidence="19">
        <text>(6R)-5,10-methenyltetrahydrofolate + H2O = (6R)-10-formyltetrahydrofolate + H(+)</text>
        <dbReference type="Rhea" id="RHEA:23700"/>
        <dbReference type="ChEBI" id="CHEBI:15377"/>
        <dbReference type="ChEBI" id="CHEBI:15378"/>
        <dbReference type="ChEBI" id="CHEBI:57455"/>
        <dbReference type="ChEBI" id="CHEBI:195366"/>
        <dbReference type="EC" id="3.5.4.9"/>
    </reaction>
    <physiologicalReaction direction="left-to-right" evidence="19">
        <dbReference type="Rhea" id="RHEA:23701"/>
    </physiologicalReaction>
    <physiologicalReaction direction="right-to-left" evidence="19">
        <dbReference type="Rhea" id="RHEA:23702"/>
    </physiologicalReaction>
</comment>
<dbReference type="EMBL" id="CP076749">
    <property type="protein sequence ID" value="QWW22447.1"/>
    <property type="molecule type" value="Genomic_DNA"/>
</dbReference>
<dbReference type="SUPFAM" id="SSF101447">
    <property type="entry name" value="Formin homology 2 domain (FH2 domain)"/>
    <property type="match status" value="1"/>
</dbReference>
<dbReference type="Gene3D" id="1.25.10.10">
    <property type="entry name" value="Leucine-rich Repeat Variant"/>
    <property type="match status" value="1"/>
</dbReference>
<feature type="compositionally biased region" description="Polar residues" evidence="21">
    <location>
        <begin position="12"/>
        <end position="23"/>
    </location>
</feature>
<comment type="similarity">
    <text evidence="4">In the N-terminal section; belongs to the tetrahydrofolate dehydrogenase/cyclohydrolase family.</text>
</comment>
<evidence type="ECO:0000256" key="18">
    <source>
        <dbReference type="ARBA" id="ARBA00051544"/>
    </source>
</evidence>
<dbReference type="PRINTS" id="PR00085">
    <property type="entry name" value="THFDHDRGNASE"/>
</dbReference>
<name>A0A8F2VYS8_CANAR</name>
<dbReference type="InterPro" id="IPR015425">
    <property type="entry name" value="FH2_Formin"/>
</dbReference>
<evidence type="ECO:0000256" key="4">
    <source>
        <dbReference type="ARBA" id="ARBA00005559"/>
    </source>
</evidence>
<comment type="catalytic activity">
    <reaction evidence="18">
        <text>(6S)-5,6,7,8-tetrahydrofolate + formate + ATP = (6R)-10-formyltetrahydrofolate + ADP + phosphate</text>
        <dbReference type="Rhea" id="RHEA:20221"/>
        <dbReference type="ChEBI" id="CHEBI:15740"/>
        <dbReference type="ChEBI" id="CHEBI:30616"/>
        <dbReference type="ChEBI" id="CHEBI:43474"/>
        <dbReference type="ChEBI" id="CHEBI:57453"/>
        <dbReference type="ChEBI" id="CHEBI:195366"/>
        <dbReference type="ChEBI" id="CHEBI:456216"/>
        <dbReference type="EC" id="6.3.4.3"/>
    </reaction>
    <physiologicalReaction direction="left-to-right" evidence="18">
        <dbReference type="Rhea" id="RHEA:20222"/>
    </physiologicalReaction>
    <physiologicalReaction direction="right-to-left" evidence="18">
        <dbReference type="Rhea" id="RHEA:20223"/>
    </physiologicalReaction>
</comment>
<feature type="region of interest" description="Disordered" evidence="21">
    <location>
        <begin position="172"/>
        <end position="200"/>
    </location>
</feature>
<keyword evidence="9" id="KW-0547">Nucleotide-binding</keyword>
<dbReference type="GO" id="GO:0051016">
    <property type="term" value="P:barbed-end actin filament capping"/>
    <property type="evidence" value="ECO:0007669"/>
    <property type="project" value="TreeGrafter"/>
</dbReference>
<keyword evidence="10" id="KW-0378">Hydrolase</keyword>
<proteinExistence type="inferred from homology"/>
<dbReference type="FunFam" id="1.20.58.2220:FF:000006">
    <property type="entry name" value="Cytokinesis protein sepA"/>
    <property type="match status" value="1"/>
</dbReference>
<feature type="domain" description="DAD" evidence="22">
    <location>
        <begin position="1532"/>
        <end position="1566"/>
    </location>
</feature>
<evidence type="ECO:0000256" key="11">
    <source>
        <dbReference type="ARBA" id="ARBA00022840"/>
    </source>
</evidence>
<dbReference type="FunFam" id="3.40.50.10860:FF:000005">
    <property type="entry name" value="C-1-tetrahydrofolate synthase, cytoplasmic, putative"/>
    <property type="match status" value="1"/>
</dbReference>
<feature type="compositionally biased region" description="Pro residues" evidence="21">
    <location>
        <begin position="971"/>
        <end position="989"/>
    </location>
</feature>
<comment type="subunit">
    <text evidence="6">Homodimer.</text>
</comment>
<dbReference type="SMART" id="SM01140">
    <property type="entry name" value="Drf_GBD"/>
    <property type="match status" value="1"/>
</dbReference>
<dbReference type="GO" id="GO:0035999">
    <property type="term" value="P:tetrahydrofolate interconversion"/>
    <property type="evidence" value="ECO:0007669"/>
    <property type="project" value="UniProtKB-UniPathway"/>
</dbReference>
<feature type="compositionally biased region" description="Polar residues" evidence="21">
    <location>
        <begin position="42"/>
        <end position="61"/>
    </location>
</feature>
<dbReference type="PANTHER" id="PTHR47102:SF2">
    <property type="entry name" value="PROTEIN BNI1"/>
    <property type="match status" value="1"/>
</dbReference>
<evidence type="ECO:0000256" key="6">
    <source>
        <dbReference type="ARBA" id="ARBA00011738"/>
    </source>
</evidence>
<feature type="compositionally biased region" description="Pro residues" evidence="21">
    <location>
        <begin position="943"/>
        <end position="955"/>
    </location>
</feature>
<dbReference type="InterPro" id="IPR000559">
    <property type="entry name" value="Formate_THF_ligase"/>
</dbReference>
<dbReference type="Gene3D" id="3.40.50.300">
    <property type="entry name" value="P-loop containing nucleotide triphosphate hydrolases"/>
    <property type="match status" value="2"/>
</dbReference>
<keyword evidence="12" id="KW-0521">NADP</keyword>
<protein>
    <recommendedName>
        <fullName evidence="26">Methenyltetrahydrofolate cyclohydrolase</fullName>
    </recommendedName>
</protein>
<dbReference type="Pfam" id="PF00763">
    <property type="entry name" value="THF_DHG_CYH"/>
    <property type="match status" value="1"/>
</dbReference>
<dbReference type="SUPFAM" id="SSF53223">
    <property type="entry name" value="Aminoacid dehydrogenase-like, N-terminal domain"/>
    <property type="match status" value="1"/>
</dbReference>
<dbReference type="CDD" id="cd01080">
    <property type="entry name" value="NAD_bind_m-THF_DH_Cyclohyd"/>
    <property type="match status" value="1"/>
</dbReference>
<feature type="compositionally biased region" description="Basic and acidic residues" evidence="21">
    <location>
        <begin position="923"/>
        <end position="941"/>
    </location>
</feature>
<evidence type="ECO:0000259" key="23">
    <source>
        <dbReference type="PROSITE" id="PS51232"/>
    </source>
</evidence>
<evidence type="ECO:0000256" key="19">
    <source>
        <dbReference type="ARBA" id="ARBA00052163"/>
    </source>
</evidence>
<dbReference type="FunFam" id="3.10.410.10:FF:000001">
    <property type="entry name" value="Putative formate--tetrahydrofolate ligase"/>
    <property type="match status" value="1"/>
</dbReference>
<feature type="coiled-coil region" evidence="20">
    <location>
        <begin position="747"/>
        <end position="824"/>
    </location>
</feature>
<evidence type="ECO:0000256" key="10">
    <source>
        <dbReference type="ARBA" id="ARBA00022801"/>
    </source>
</evidence>
<dbReference type="GO" id="GO:0000920">
    <property type="term" value="P:septum digestion after cytokinesis"/>
    <property type="evidence" value="ECO:0007669"/>
    <property type="project" value="UniProtKB-ARBA"/>
</dbReference>
<evidence type="ECO:0000256" key="16">
    <source>
        <dbReference type="ARBA" id="ARBA00037935"/>
    </source>
</evidence>
<dbReference type="Gene3D" id="3.40.50.10860">
    <property type="entry name" value="Leucine Dehydrogenase, chain A, domain 1"/>
    <property type="match status" value="1"/>
</dbReference>
<feature type="region of interest" description="Disordered" evidence="21">
    <location>
        <begin position="1637"/>
        <end position="1657"/>
    </location>
</feature>
<dbReference type="InterPro" id="IPR014767">
    <property type="entry name" value="DAD_dom"/>
</dbReference>
<dbReference type="GO" id="GO:0004488">
    <property type="term" value="F:methylenetetrahydrofolate dehydrogenase (NADP+) activity"/>
    <property type="evidence" value="ECO:0007669"/>
    <property type="project" value="UniProtKB-EC"/>
</dbReference>
<feature type="compositionally biased region" description="Low complexity" evidence="21">
    <location>
        <begin position="833"/>
        <end position="848"/>
    </location>
</feature>
<comment type="similarity">
    <text evidence="16">Belongs to the formin homology family. BNI1 subfamily.</text>
</comment>
<comment type="subcellular location">
    <subcellularLocation>
        <location evidence="1">Bud neck</location>
    </subcellularLocation>
    <subcellularLocation>
        <location evidence="2">Cell septum</location>
    </subcellularLocation>
</comment>
<comment type="similarity">
    <text evidence="5">In the C-terminal section; belongs to the formate--tetrahydrofolate ligase family.</text>
</comment>
<dbReference type="UniPathway" id="UPA00193"/>
<dbReference type="InterPro" id="IPR020631">
    <property type="entry name" value="THF_DH/CycHdrlase_NAD-bd_dom"/>
</dbReference>
<comment type="pathway">
    <text evidence="3">One-carbon metabolism; tetrahydrofolate interconversion.</text>
</comment>
<dbReference type="GO" id="GO:0030428">
    <property type="term" value="C:cell septum"/>
    <property type="evidence" value="ECO:0007669"/>
    <property type="project" value="UniProtKB-SubCell"/>
</dbReference>
<feature type="region of interest" description="Disordered" evidence="21">
    <location>
        <begin position="42"/>
        <end position="78"/>
    </location>
</feature>
<dbReference type="PROSITE" id="PS51232">
    <property type="entry name" value="GBD_FH3"/>
    <property type="match status" value="1"/>
</dbReference>
<feature type="coiled-coil region" evidence="20">
    <location>
        <begin position="1355"/>
        <end position="1382"/>
    </location>
</feature>
<keyword evidence="14 20" id="KW-0175">Coiled coil</keyword>
<evidence type="ECO:0000256" key="14">
    <source>
        <dbReference type="ARBA" id="ARBA00023054"/>
    </source>
</evidence>
<dbReference type="InterPro" id="IPR010472">
    <property type="entry name" value="FH3_dom"/>
</dbReference>
<dbReference type="CDD" id="cd00477">
    <property type="entry name" value="FTHFS"/>
    <property type="match status" value="1"/>
</dbReference>
<dbReference type="PROSITE" id="PS00766">
    <property type="entry name" value="THF_DHG_CYH_1"/>
    <property type="match status" value="1"/>
</dbReference>
<dbReference type="Pfam" id="PF02882">
    <property type="entry name" value="THF_DHG_CYH_C"/>
    <property type="match status" value="1"/>
</dbReference>
<evidence type="ECO:0000313" key="25">
    <source>
        <dbReference type="EMBL" id="QWW22447.1"/>
    </source>
</evidence>
<dbReference type="SUPFAM" id="SSF51735">
    <property type="entry name" value="NAD(P)-binding Rossmann-fold domains"/>
    <property type="match status" value="1"/>
</dbReference>
<feature type="compositionally biased region" description="Basic and acidic residues" evidence="21">
    <location>
        <begin position="1497"/>
        <end position="1506"/>
    </location>
</feature>
<evidence type="ECO:0000256" key="20">
    <source>
        <dbReference type="SAM" id="Coils"/>
    </source>
</evidence>
<keyword evidence="8" id="KW-0436">Ligase</keyword>
<feature type="region of interest" description="Disordered" evidence="21">
    <location>
        <begin position="1482"/>
        <end position="1519"/>
    </location>
</feature>
<dbReference type="Gene3D" id="3.10.410.10">
    <property type="entry name" value="Formyltetrahydrofolate synthetase, domain 3"/>
    <property type="match status" value="1"/>
</dbReference>
<dbReference type="InterPro" id="IPR016024">
    <property type="entry name" value="ARM-type_fold"/>
</dbReference>
<feature type="compositionally biased region" description="Basic and acidic residues" evidence="21">
    <location>
        <begin position="1547"/>
        <end position="1560"/>
    </location>
</feature>
<feature type="domain" description="GBD/FH3" evidence="23">
    <location>
        <begin position="267"/>
        <end position="724"/>
    </location>
</feature>
<dbReference type="SUPFAM" id="SSF48371">
    <property type="entry name" value="ARM repeat"/>
    <property type="match status" value="1"/>
</dbReference>
<dbReference type="InterPro" id="IPR011989">
    <property type="entry name" value="ARM-like"/>
</dbReference>
<feature type="region of interest" description="Disordered" evidence="21">
    <location>
        <begin position="336"/>
        <end position="375"/>
    </location>
</feature>
<dbReference type="PROSITE" id="PS00767">
    <property type="entry name" value="THF_DHG_CYH_2"/>
    <property type="match status" value="1"/>
</dbReference>
<dbReference type="Gene3D" id="3.40.50.720">
    <property type="entry name" value="NAD(P)-binding Rossmann-like Domain"/>
    <property type="match status" value="1"/>
</dbReference>
<evidence type="ECO:0008006" key="26">
    <source>
        <dbReference type="Google" id="ProtNLM"/>
    </source>
</evidence>
<dbReference type="InterPro" id="IPR046346">
    <property type="entry name" value="Aminoacid_DH-like_N_sf"/>
</dbReference>
<evidence type="ECO:0000256" key="3">
    <source>
        <dbReference type="ARBA" id="ARBA00004777"/>
    </source>
</evidence>
<accession>A0A8F2VYS8</accession>
<dbReference type="SMART" id="SM01139">
    <property type="entry name" value="Drf_FH3"/>
    <property type="match status" value="1"/>
</dbReference>
<dbReference type="HAMAP" id="MF_01576">
    <property type="entry name" value="THF_DHG_CYH"/>
    <property type="match status" value="1"/>
</dbReference>
<dbReference type="GO" id="GO:0043332">
    <property type="term" value="C:mating projection tip"/>
    <property type="evidence" value="ECO:0007669"/>
    <property type="project" value="TreeGrafter"/>
</dbReference>
<reference evidence="25" key="1">
    <citation type="submission" date="2021-06" db="EMBL/GenBank/DDBJ databases">
        <title>Candida auris outbreak in lebanese hospital.</title>
        <authorList>
            <person name="Finianos M."/>
        </authorList>
    </citation>
    <scope>NUCLEOTIDE SEQUENCE</scope>
    <source>
        <strain evidence="25">CA7LBN</strain>
    </source>
</reference>
<dbReference type="Pfam" id="PF06371">
    <property type="entry name" value="Drf_GBD"/>
    <property type="match status" value="1"/>
</dbReference>
<dbReference type="InterPro" id="IPR014768">
    <property type="entry name" value="GBD/FH3_dom"/>
</dbReference>
<evidence type="ECO:0000256" key="1">
    <source>
        <dbReference type="ARBA" id="ARBA00004266"/>
    </source>
</evidence>
<evidence type="ECO:0000259" key="24">
    <source>
        <dbReference type="PROSITE" id="PS51444"/>
    </source>
</evidence>
<evidence type="ECO:0000256" key="17">
    <source>
        <dbReference type="ARBA" id="ARBA00051435"/>
    </source>
</evidence>
<feature type="domain" description="FH2" evidence="24">
    <location>
        <begin position="1070"/>
        <end position="1486"/>
    </location>
</feature>
<dbReference type="Pfam" id="PF06367">
    <property type="entry name" value="Drf_FH3"/>
    <property type="match status" value="1"/>
</dbReference>
<feature type="region of interest" description="Disordered" evidence="21">
    <location>
        <begin position="1547"/>
        <end position="1583"/>
    </location>
</feature>
<dbReference type="Pfam" id="PF02181">
    <property type="entry name" value="FH2"/>
    <property type="match status" value="1"/>
</dbReference>
<dbReference type="GO" id="GO:1903475">
    <property type="term" value="P:mitotic actomyosin contractile ring assembly"/>
    <property type="evidence" value="ECO:0007669"/>
    <property type="project" value="TreeGrafter"/>
</dbReference>
<dbReference type="GO" id="GO:0000142">
    <property type="term" value="C:cellular bud neck contractile ring"/>
    <property type="evidence" value="ECO:0007669"/>
    <property type="project" value="UniProtKB-ARBA"/>
</dbReference>
<dbReference type="Gene3D" id="1.10.8.770">
    <property type="match status" value="1"/>
</dbReference>
<dbReference type="Pfam" id="PF01268">
    <property type="entry name" value="FTHFS"/>
    <property type="match status" value="1"/>
</dbReference>
<dbReference type="PANTHER" id="PTHR47102">
    <property type="entry name" value="PROTEIN BNI1"/>
    <property type="match status" value="1"/>
</dbReference>
<evidence type="ECO:0000259" key="22">
    <source>
        <dbReference type="PROSITE" id="PS51231"/>
    </source>
</evidence>
<dbReference type="InterPro" id="IPR000672">
    <property type="entry name" value="THF_DH/CycHdrlase"/>
</dbReference>
<evidence type="ECO:0000256" key="12">
    <source>
        <dbReference type="ARBA" id="ARBA00022857"/>
    </source>
</evidence>
<feature type="compositionally biased region" description="Low complexity" evidence="21">
    <location>
        <begin position="341"/>
        <end position="351"/>
    </location>
</feature>
<dbReference type="GO" id="GO:0031267">
    <property type="term" value="F:small GTPase binding"/>
    <property type="evidence" value="ECO:0007669"/>
    <property type="project" value="InterPro"/>
</dbReference>
<dbReference type="SUPFAM" id="SSF52540">
    <property type="entry name" value="P-loop containing nucleoside triphosphate hydrolases"/>
    <property type="match status" value="1"/>
</dbReference>
<dbReference type="InterPro" id="IPR042201">
    <property type="entry name" value="FH2_Formin_sf"/>
</dbReference>
<dbReference type="PROSITE" id="PS51231">
    <property type="entry name" value="DAD"/>
    <property type="match status" value="1"/>
</dbReference>
<evidence type="ECO:0000256" key="21">
    <source>
        <dbReference type="SAM" id="MobiDB-lite"/>
    </source>
</evidence>
<evidence type="ECO:0000256" key="13">
    <source>
        <dbReference type="ARBA" id="ARBA00023002"/>
    </source>
</evidence>
<dbReference type="GO" id="GO:0004477">
    <property type="term" value="F:methenyltetrahydrofolate cyclohydrolase activity"/>
    <property type="evidence" value="ECO:0007669"/>
    <property type="project" value="UniProtKB-EC"/>
</dbReference>
<dbReference type="InterPro" id="IPR027417">
    <property type="entry name" value="P-loop_NTPase"/>
</dbReference>
<evidence type="ECO:0000256" key="8">
    <source>
        <dbReference type="ARBA" id="ARBA00022598"/>
    </source>
</evidence>
<dbReference type="InterPro" id="IPR020628">
    <property type="entry name" value="Formate_THF_ligase_CS"/>
</dbReference>
<feature type="compositionally biased region" description="Low complexity" evidence="21">
    <location>
        <begin position="174"/>
        <end position="189"/>
    </location>
</feature>
<dbReference type="GO" id="GO:0001411">
    <property type="term" value="C:hyphal tip"/>
    <property type="evidence" value="ECO:0007669"/>
    <property type="project" value="UniProtKB-ARBA"/>
</dbReference>
<dbReference type="Proteomes" id="UP000825438">
    <property type="component" value="Chromosome I"/>
</dbReference>
<dbReference type="FunFam" id="3.40.50.720:FF:000006">
    <property type="entry name" value="Bifunctional protein FolD"/>
    <property type="match status" value="1"/>
</dbReference>
<dbReference type="InterPro" id="IPR020630">
    <property type="entry name" value="THF_DH/CycHdrlase_cat_dom"/>
</dbReference>
<evidence type="ECO:0000256" key="15">
    <source>
        <dbReference type="ARBA" id="ARBA00023268"/>
    </source>
</evidence>
<feature type="compositionally biased region" description="Basic and acidic residues" evidence="21">
    <location>
        <begin position="1"/>
        <end position="11"/>
    </location>
</feature>
<dbReference type="FunFam" id="3.40.50.300:FF:001741">
    <property type="entry name" value="Formate--tetrahydrofolate ligase"/>
    <property type="match status" value="1"/>
</dbReference>
<dbReference type="PROSITE" id="PS51444">
    <property type="entry name" value="FH2"/>
    <property type="match status" value="1"/>
</dbReference>
<gene>
    <name evidence="25" type="ORF">CA7LBN_001193</name>
</gene>
<comment type="catalytic activity">
    <reaction evidence="17">
        <text>(6R)-5,10-methylene-5,6,7,8-tetrahydrofolate + NADP(+) = (6R)-5,10-methenyltetrahydrofolate + NADPH</text>
        <dbReference type="Rhea" id="RHEA:22812"/>
        <dbReference type="ChEBI" id="CHEBI:15636"/>
        <dbReference type="ChEBI" id="CHEBI:57455"/>
        <dbReference type="ChEBI" id="CHEBI:57783"/>
        <dbReference type="ChEBI" id="CHEBI:58349"/>
        <dbReference type="EC" id="1.5.1.5"/>
    </reaction>
    <physiologicalReaction direction="left-to-right" evidence="17">
        <dbReference type="Rhea" id="RHEA:22813"/>
    </physiologicalReaction>
    <physiologicalReaction direction="right-to-left" evidence="17">
        <dbReference type="Rhea" id="RHEA:22814"/>
    </physiologicalReaction>
</comment>
<organism evidence="25">
    <name type="scientific">Candidozyma auris</name>
    <name type="common">Yeast</name>
    <name type="synonym">Candida auris</name>
    <dbReference type="NCBI Taxonomy" id="498019"/>
    <lineage>
        <taxon>Eukaryota</taxon>
        <taxon>Fungi</taxon>
        <taxon>Dikarya</taxon>
        <taxon>Ascomycota</taxon>
        <taxon>Saccharomycotina</taxon>
        <taxon>Pichiomycetes</taxon>
        <taxon>Metschnikowiaceae</taxon>
        <taxon>Candidozyma</taxon>
    </lineage>
</organism>
<keyword evidence="11" id="KW-0067">ATP-binding</keyword>
<feature type="compositionally biased region" description="Low complexity" evidence="21">
    <location>
        <begin position="359"/>
        <end position="371"/>
    </location>
</feature>
<dbReference type="Gene3D" id="1.20.58.2220">
    <property type="entry name" value="Formin, FH2 domain"/>
    <property type="match status" value="1"/>
</dbReference>
<evidence type="ECO:0000256" key="2">
    <source>
        <dbReference type="ARBA" id="ARBA00004431"/>
    </source>
</evidence>
<dbReference type="GO" id="GO:0005524">
    <property type="term" value="F:ATP binding"/>
    <property type="evidence" value="ECO:0007669"/>
    <property type="project" value="UniProtKB-KW"/>
</dbReference>
<dbReference type="InterPro" id="IPR020867">
    <property type="entry name" value="THF_DH/CycHdrlase_CS"/>
</dbReference>
<keyword evidence="7" id="KW-0554">One-carbon metabolism</keyword>
<evidence type="ECO:0000256" key="9">
    <source>
        <dbReference type="ARBA" id="ARBA00022741"/>
    </source>
</evidence>
<feature type="region of interest" description="Disordered" evidence="21">
    <location>
        <begin position="825"/>
        <end position="855"/>
    </location>
</feature>